<protein>
    <recommendedName>
        <fullName evidence="2">F-box domain-containing protein</fullName>
    </recommendedName>
</protein>
<gene>
    <name evidence="3" type="ORF">R1sor_007441</name>
</gene>
<feature type="compositionally biased region" description="Basic and acidic residues" evidence="1">
    <location>
        <begin position="252"/>
        <end position="265"/>
    </location>
</feature>
<feature type="region of interest" description="Disordered" evidence="1">
    <location>
        <begin position="487"/>
        <end position="517"/>
    </location>
</feature>
<feature type="compositionally biased region" description="Polar residues" evidence="1">
    <location>
        <begin position="389"/>
        <end position="398"/>
    </location>
</feature>
<accession>A0ABD3HU40</accession>
<dbReference type="Proteomes" id="UP001633002">
    <property type="component" value="Unassembled WGS sequence"/>
</dbReference>
<dbReference type="AlphaFoldDB" id="A0ABD3HU40"/>
<evidence type="ECO:0000259" key="2">
    <source>
        <dbReference type="Pfam" id="PF00646"/>
    </source>
</evidence>
<dbReference type="SUPFAM" id="SSF52047">
    <property type="entry name" value="RNI-like"/>
    <property type="match status" value="1"/>
</dbReference>
<organism evidence="3 4">
    <name type="scientific">Riccia sorocarpa</name>
    <dbReference type="NCBI Taxonomy" id="122646"/>
    <lineage>
        <taxon>Eukaryota</taxon>
        <taxon>Viridiplantae</taxon>
        <taxon>Streptophyta</taxon>
        <taxon>Embryophyta</taxon>
        <taxon>Marchantiophyta</taxon>
        <taxon>Marchantiopsida</taxon>
        <taxon>Marchantiidae</taxon>
        <taxon>Marchantiales</taxon>
        <taxon>Ricciaceae</taxon>
        <taxon>Riccia</taxon>
    </lineage>
</organism>
<sequence length="679" mass="75351">MEEVTVLNRWNALPEECKSLILFKLSNKEIARIASVSKEFLTAVTALRGSVHLLVLPPTLSVSSLESMVAAYPNLKSLSFKRCGLKLKSFVSIIRAAAMGNSTKENINKLDYETLEKKQIRSLTYVDFKNCLHLLDTDVNLLCSLHTRLEEVDFTNCPCLSDTTLLTLSRYQHFEKPIDPLENVKCYPRFAANPVIKVLTDMTTSEEDVETEEMFLKNNDAAVYEEIQGLALNGTNHYRSWPRLGVSSDKVRRESMKVKVDDEKVGNSPYALRKNDSKAPAKKSYSQSTSETMLLKTTSANTISMDKERNSISSFPPPQSVPAVTSTSGKEKHTTPSIRSPRLVNLADQATHSASSIVNSTSSIQTTRPVNMDPNLTFIDWGDSASRVSAQVPRTTRSIEPPGSTKDAYDLSRPSDAETKVANKYHSMYQQYVQEAEEQSSVIMPALRDKMSLITAQLTGSSPVLTHEDEDAMRYTNIQTTLRDDRMTRTQTSVYYPKNSEQDSNSSSNTRKSSGLKSTLIAGATEIKDERLDLSNRANCNAEAFCRTENHVGIFTVSDLDARRKSGIPEIVTTSEVQDSRGRDSPSQLAICLPGSVVIGGKLRRQRHLSVVASESGRTCRHGSECTQDLEREPMNECSSETDGYQSKGTKGLKAVYIAGCPEITDRGVQVYLSVILFY</sequence>
<dbReference type="Gene3D" id="3.80.10.10">
    <property type="entry name" value="Ribonuclease Inhibitor"/>
    <property type="match status" value="1"/>
</dbReference>
<keyword evidence="4" id="KW-1185">Reference proteome</keyword>
<feature type="region of interest" description="Disordered" evidence="1">
    <location>
        <begin position="308"/>
        <end position="337"/>
    </location>
</feature>
<dbReference type="InterPro" id="IPR001810">
    <property type="entry name" value="F-box_dom"/>
</dbReference>
<evidence type="ECO:0000313" key="4">
    <source>
        <dbReference type="Proteomes" id="UP001633002"/>
    </source>
</evidence>
<proteinExistence type="predicted"/>
<feature type="compositionally biased region" description="Low complexity" evidence="1">
    <location>
        <begin position="504"/>
        <end position="517"/>
    </location>
</feature>
<dbReference type="Pfam" id="PF00646">
    <property type="entry name" value="F-box"/>
    <property type="match status" value="1"/>
</dbReference>
<feature type="region of interest" description="Disordered" evidence="1">
    <location>
        <begin position="252"/>
        <end position="292"/>
    </location>
</feature>
<reference evidence="3 4" key="1">
    <citation type="submission" date="2024-09" db="EMBL/GenBank/DDBJ databases">
        <title>Chromosome-scale assembly of Riccia sorocarpa.</title>
        <authorList>
            <person name="Paukszto L."/>
        </authorList>
    </citation>
    <scope>NUCLEOTIDE SEQUENCE [LARGE SCALE GENOMIC DNA]</scope>
    <source>
        <strain evidence="3">LP-2024</strain>
        <tissue evidence="3">Aerial parts of the thallus</tissue>
    </source>
</reference>
<evidence type="ECO:0000256" key="1">
    <source>
        <dbReference type="SAM" id="MobiDB-lite"/>
    </source>
</evidence>
<dbReference type="SMART" id="SM00367">
    <property type="entry name" value="LRR_CC"/>
    <property type="match status" value="3"/>
</dbReference>
<evidence type="ECO:0000313" key="3">
    <source>
        <dbReference type="EMBL" id="KAL3693790.1"/>
    </source>
</evidence>
<dbReference type="EMBL" id="JBJQOH010000003">
    <property type="protein sequence ID" value="KAL3693790.1"/>
    <property type="molecule type" value="Genomic_DNA"/>
</dbReference>
<dbReference type="InterPro" id="IPR032675">
    <property type="entry name" value="LRR_dom_sf"/>
</dbReference>
<comment type="caution">
    <text evidence="3">The sequence shown here is derived from an EMBL/GenBank/DDBJ whole genome shotgun (WGS) entry which is preliminary data.</text>
</comment>
<dbReference type="InterPro" id="IPR006553">
    <property type="entry name" value="Leu-rich_rpt_Cys-con_subtyp"/>
</dbReference>
<feature type="domain" description="F-box" evidence="2">
    <location>
        <begin position="10"/>
        <end position="45"/>
    </location>
</feature>
<feature type="region of interest" description="Disordered" evidence="1">
    <location>
        <begin position="389"/>
        <end position="413"/>
    </location>
</feature>
<name>A0ABD3HU40_9MARC</name>